<comment type="similarity">
    <text evidence="1 3">Belongs to the short-chain dehydrogenases/reductases (SDR) family.</text>
</comment>
<name>A0ABQ4DIL3_9CELL</name>
<dbReference type="InterPro" id="IPR002347">
    <property type="entry name" value="SDR_fam"/>
</dbReference>
<feature type="domain" description="Ketoreductase" evidence="4">
    <location>
        <begin position="9"/>
        <end position="193"/>
    </location>
</feature>
<evidence type="ECO:0000259" key="4">
    <source>
        <dbReference type="SMART" id="SM00822"/>
    </source>
</evidence>
<dbReference type="SMART" id="SM00822">
    <property type="entry name" value="PKS_KR"/>
    <property type="match status" value="1"/>
</dbReference>
<organism evidence="5 6">
    <name type="scientific">Cellulomonas phragmiteti</name>
    <dbReference type="NCBI Taxonomy" id="478780"/>
    <lineage>
        <taxon>Bacteria</taxon>
        <taxon>Bacillati</taxon>
        <taxon>Actinomycetota</taxon>
        <taxon>Actinomycetes</taxon>
        <taxon>Micrococcales</taxon>
        <taxon>Cellulomonadaceae</taxon>
        <taxon>Cellulomonas</taxon>
    </lineage>
</organism>
<evidence type="ECO:0000313" key="6">
    <source>
        <dbReference type="Proteomes" id="UP000614741"/>
    </source>
</evidence>
<comment type="caution">
    <text evidence="5">The sequence shown here is derived from an EMBL/GenBank/DDBJ whole genome shotgun (WGS) entry which is preliminary data.</text>
</comment>
<evidence type="ECO:0000256" key="2">
    <source>
        <dbReference type="ARBA" id="ARBA00023002"/>
    </source>
</evidence>
<dbReference type="PRINTS" id="PR00080">
    <property type="entry name" value="SDRFAMILY"/>
</dbReference>
<dbReference type="RefSeq" id="WP_203671677.1">
    <property type="nucleotide sequence ID" value="NZ_BONP01000004.1"/>
</dbReference>
<evidence type="ECO:0000256" key="3">
    <source>
        <dbReference type="RuleBase" id="RU000363"/>
    </source>
</evidence>
<dbReference type="Gene3D" id="3.40.50.720">
    <property type="entry name" value="NAD(P)-binding Rossmann-like Domain"/>
    <property type="match status" value="1"/>
</dbReference>
<dbReference type="InterPro" id="IPR036291">
    <property type="entry name" value="NAD(P)-bd_dom_sf"/>
</dbReference>
<gene>
    <name evidence="5" type="ORF">Cph01nite_09650</name>
</gene>
<dbReference type="PANTHER" id="PTHR44196">
    <property type="entry name" value="DEHYDROGENASE/REDUCTASE SDR FAMILY MEMBER 7B"/>
    <property type="match status" value="1"/>
</dbReference>
<dbReference type="Proteomes" id="UP000614741">
    <property type="component" value="Unassembled WGS sequence"/>
</dbReference>
<dbReference type="PRINTS" id="PR00081">
    <property type="entry name" value="GDHRDH"/>
</dbReference>
<dbReference type="PIRSF" id="PIRSF000126">
    <property type="entry name" value="11-beta-HSD1"/>
    <property type="match status" value="1"/>
</dbReference>
<dbReference type="SUPFAM" id="SSF51735">
    <property type="entry name" value="NAD(P)-binding Rossmann-fold domains"/>
    <property type="match status" value="1"/>
</dbReference>
<dbReference type="Pfam" id="PF00106">
    <property type="entry name" value="adh_short"/>
    <property type="match status" value="1"/>
</dbReference>
<proteinExistence type="inferred from homology"/>
<protein>
    <submittedName>
        <fullName evidence="5">Dehydrogenase</fullName>
    </submittedName>
</protein>
<keyword evidence="2" id="KW-0560">Oxidoreductase</keyword>
<reference evidence="5 6" key="1">
    <citation type="submission" date="2021-01" db="EMBL/GenBank/DDBJ databases">
        <title>Whole genome shotgun sequence of Cellulomonas phragmiteti NBRC 110785.</title>
        <authorList>
            <person name="Komaki H."/>
            <person name="Tamura T."/>
        </authorList>
    </citation>
    <scope>NUCLEOTIDE SEQUENCE [LARGE SCALE GENOMIC DNA]</scope>
    <source>
        <strain evidence="5 6">NBRC 110785</strain>
    </source>
</reference>
<keyword evidence="6" id="KW-1185">Reference proteome</keyword>
<dbReference type="CDD" id="cd05233">
    <property type="entry name" value="SDR_c"/>
    <property type="match status" value="1"/>
</dbReference>
<dbReference type="EMBL" id="BONP01000004">
    <property type="protein sequence ID" value="GIG39203.1"/>
    <property type="molecule type" value="Genomic_DNA"/>
</dbReference>
<evidence type="ECO:0000256" key="1">
    <source>
        <dbReference type="ARBA" id="ARBA00006484"/>
    </source>
</evidence>
<accession>A0ABQ4DIL3</accession>
<dbReference type="PANTHER" id="PTHR44196:SF2">
    <property type="entry name" value="SHORT-CHAIN DEHYDROGENASE-RELATED"/>
    <property type="match status" value="1"/>
</dbReference>
<evidence type="ECO:0000313" key="5">
    <source>
        <dbReference type="EMBL" id="GIG39203.1"/>
    </source>
</evidence>
<dbReference type="InterPro" id="IPR057326">
    <property type="entry name" value="KR_dom"/>
</dbReference>
<sequence>MTALDYSSQTTIVTGASSGIGAALARRLAARGSDLVLVARRVDRLEHLAAELRDAHGTRVEVVGLDLAAPHPGAALAAELDRRGVRVTSLVNNAGFGTDGAFADEDPAQLASLVAVNVGAVVDVTRAFVGPLSAAGTGFLVNVASVAAYQPIPGMAVYAASKAFVLSLTEALWWELRGTGVRTLAFSPGLTRTEFFDQIGTAQYGDDFQSPEQVADAVLRALDRRRPAPSATARRRDAVATVLSRLLSRRAVVTATARVAGAERLMDGSRAGASLP</sequence>